<protein>
    <submittedName>
        <fullName evidence="1">Uncharacterized protein</fullName>
    </submittedName>
</protein>
<evidence type="ECO:0000313" key="1">
    <source>
        <dbReference type="EMBL" id="MCG5074740.1"/>
    </source>
</evidence>
<proteinExistence type="predicted"/>
<evidence type="ECO:0000313" key="2">
    <source>
        <dbReference type="Proteomes" id="UP001139308"/>
    </source>
</evidence>
<sequence length="66" mass="7102">MPLVSGNGLRRWAVSASGADAATRLATRHKIDTDRTTLTAKRNAPTGKARRGVFVSLGSFFTRRTA</sequence>
<dbReference type="EMBL" id="JAKLJA010000011">
    <property type="protein sequence ID" value="MCG5074740.1"/>
    <property type="molecule type" value="Genomic_DNA"/>
</dbReference>
<dbReference type="AlphaFoldDB" id="A0A9X1UFV1"/>
<keyword evidence="2" id="KW-1185">Reference proteome</keyword>
<dbReference type="Proteomes" id="UP001139308">
    <property type="component" value="Unassembled WGS sequence"/>
</dbReference>
<gene>
    <name evidence="1" type="ORF">L5014_15445</name>
</gene>
<accession>A0A9X1UFV1</accession>
<organism evidence="1 2">
    <name type="scientific">Paraburkholderia tagetis</name>
    <dbReference type="NCBI Taxonomy" id="2913261"/>
    <lineage>
        <taxon>Bacteria</taxon>
        <taxon>Pseudomonadati</taxon>
        <taxon>Pseudomonadota</taxon>
        <taxon>Betaproteobacteria</taxon>
        <taxon>Burkholderiales</taxon>
        <taxon>Burkholderiaceae</taxon>
        <taxon>Paraburkholderia</taxon>
    </lineage>
</organism>
<name>A0A9X1UFV1_9BURK</name>
<comment type="caution">
    <text evidence="1">The sequence shown here is derived from an EMBL/GenBank/DDBJ whole genome shotgun (WGS) entry which is preliminary data.</text>
</comment>
<reference evidence="1" key="1">
    <citation type="submission" date="2022-01" db="EMBL/GenBank/DDBJ databases">
        <title>Genome sequence and assembly of Parabukholderia sp. RG36.</title>
        <authorList>
            <person name="Chhetri G."/>
        </authorList>
    </citation>
    <scope>NUCLEOTIDE SEQUENCE</scope>
    <source>
        <strain evidence="1">RG36</strain>
    </source>
</reference>
<dbReference type="RefSeq" id="WP_238464603.1">
    <property type="nucleotide sequence ID" value="NZ_JAKLJA010000011.1"/>
</dbReference>